<accession>A0A8T0LJM3</accession>
<feature type="region of interest" description="Disordered" evidence="1">
    <location>
        <begin position="1"/>
        <end position="24"/>
    </location>
</feature>
<name>A0A8T0LJM3_9STRA</name>
<protein>
    <submittedName>
        <fullName evidence="2">Uncharacterized protein</fullName>
    </submittedName>
</protein>
<dbReference type="AlphaFoldDB" id="A0A8T0LJM3"/>
<feature type="compositionally biased region" description="Low complexity" evidence="1">
    <location>
        <begin position="149"/>
        <end position="158"/>
    </location>
</feature>
<evidence type="ECO:0000256" key="1">
    <source>
        <dbReference type="SAM" id="MobiDB-lite"/>
    </source>
</evidence>
<reference evidence="2" key="1">
    <citation type="journal article" date="2015" name="Genom Data">
        <title>Genome sequences of six Phytophthora species associated with forests in New Zealand.</title>
        <authorList>
            <person name="Studholme D.J."/>
            <person name="McDougal R.L."/>
            <person name="Sambles C."/>
            <person name="Hansen E."/>
            <person name="Hardy G."/>
            <person name="Grant M."/>
            <person name="Ganley R.J."/>
            <person name="Williams N.M."/>
        </authorList>
    </citation>
    <scope>NUCLEOTIDE SEQUENCE</scope>
    <source>
        <strain evidence="2">NZFS 2646</strain>
    </source>
</reference>
<comment type="caution">
    <text evidence="2">The sequence shown here is derived from an EMBL/GenBank/DDBJ whole genome shotgun (WGS) entry which is preliminary data.</text>
</comment>
<gene>
    <name evidence="2" type="ORF">JM16_009095</name>
</gene>
<organism evidence="2 3">
    <name type="scientific">Phytophthora kernoviae</name>
    <dbReference type="NCBI Taxonomy" id="325452"/>
    <lineage>
        <taxon>Eukaryota</taxon>
        <taxon>Sar</taxon>
        <taxon>Stramenopiles</taxon>
        <taxon>Oomycota</taxon>
        <taxon>Peronosporomycetes</taxon>
        <taxon>Peronosporales</taxon>
        <taxon>Peronosporaceae</taxon>
        <taxon>Phytophthora</taxon>
    </lineage>
</organism>
<reference evidence="2" key="2">
    <citation type="submission" date="2020-06" db="EMBL/GenBank/DDBJ databases">
        <authorList>
            <person name="Studholme D.J."/>
        </authorList>
    </citation>
    <scope>NUCLEOTIDE SEQUENCE</scope>
    <source>
        <strain evidence="2">NZFS 2646</strain>
    </source>
</reference>
<dbReference type="EMBL" id="JPWV03000655">
    <property type="protein sequence ID" value="KAG2506931.1"/>
    <property type="molecule type" value="Genomic_DNA"/>
</dbReference>
<evidence type="ECO:0000313" key="3">
    <source>
        <dbReference type="Proteomes" id="UP000785171"/>
    </source>
</evidence>
<dbReference type="Proteomes" id="UP000785171">
    <property type="component" value="Unassembled WGS sequence"/>
</dbReference>
<feature type="region of interest" description="Disordered" evidence="1">
    <location>
        <begin position="129"/>
        <end position="158"/>
    </location>
</feature>
<proteinExistence type="predicted"/>
<feature type="non-terminal residue" evidence="2">
    <location>
        <position position="1"/>
    </location>
</feature>
<evidence type="ECO:0000313" key="2">
    <source>
        <dbReference type="EMBL" id="KAG2506931.1"/>
    </source>
</evidence>
<sequence length="158" mass="16324">MTAEDSQHGDSIVRAPNSTSIPVSDLAVGAEMNTGDITSAPIEVQLGDFPRDADSCDQPSNDWASITAVETVEKEEPISADAAAVAAAGVAVVTALSEAVDAVEAEAEYEETFIEEGVTESVPEMVAETADADVSESEMVVTEEKSEVADSVSEAVSE</sequence>